<accession>A0AAV5BPV6</accession>
<reference evidence="2" key="1">
    <citation type="journal article" date="2018" name="DNA Res.">
        <title>Multiple hybrid de novo genome assembly of finger millet, an orphan allotetraploid crop.</title>
        <authorList>
            <person name="Hatakeyama M."/>
            <person name="Aluri S."/>
            <person name="Balachadran M.T."/>
            <person name="Sivarajan S.R."/>
            <person name="Patrignani A."/>
            <person name="Gruter S."/>
            <person name="Poveda L."/>
            <person name="Shimizu-Inatsugi R."/>
            <person name="Baeten J."/>
            <person name="Francoijs K.J."/>
            <person name="Nataraja K.N."/>
            <person name="Reddy Y.A.N."/>
            <person name="Phadnis S."/>
            <person name="Ravikumar R.L."/>
            <person name="Schlapbach R."/>
            <person name="Sreeman S.M."/>
            <person name="Shimizu K.K."/>
        </authorList>
    </citation>
    <scope>NUCLEOTIDE SEQUENCE</scope>
</reference>
<dbReference type="InterPro" id="IPR001810">
    <property type="entry name" value="F-box_dom"/>
</dbReference>
<evidence type="ECO:0000313" key="3">
    <source>
        <dbReference type="Proteomes" id="UP001054889"/>
    </source>
</evidence>
<organism evidence="2 3">
    <name type="scientific">Eleusine coracana subsp. coracana</name>
    <dbReference type="NCBI Taxonomy" id="191504"/>
    <lineage>
        <taxon>Eukaryota</taxon>
        <taxon>Viridiplantae</taxon>
        <taxon>Streptophyta</taxon>
        <taxon>Embryophyta</taxon>
        <taxon>Tracheophyta</taxon>
        <taxon>Spermatophyta</taxon>
        <taxon>Magnoliopsida</taxon>
        <taxon>Liliopsida</taxon>
        <taxon>Poales</taxon>
        <taxon>Poaceae</taxon>
        <taxon>PACMAD clade</taxon>
        <taxon>Chloridoideae</taxon>
        <taxon>Cynodonteae</taxon>
        <taxon>Eleusininae</taxon>
        <taxon>Eleusine</taxon>
    </lineage>
</organism>
<dbReference type="InterPro" id="IPR036047">
    <property type="entry name" value="F-box-like_dom_sf"/>
</dbReference>
<keyword evidence="3" id="KW-1185">Reference proteome</keyword>
<dbReference type="AlphaFoldDB" id="A0AAV5BPV6"/>
<feature type="domain" description="F-box" evidence="1">
    <location>
        <begin position="35"/>
        <end position="70"/>
    </location>
</feature>
<dbReference type="Pfam" id="PF00646">
    <property type="entry name" value="F-box"/>
    <property type="match status" value="1"/>
</dbReference>
<gene>
    <name evidence="2" type="primary">ga04420</name>
    <name evidence="2" type="ORF">PR202_ga04420</name>
</gene>
<comment type="caution">
    <text evidence="2">The sequence shown here is derived from an EMBL/GenBank/DDBJ whole genome shotgun (WGS) entry which is preliminary data.</text>
</comment>
<evidence type="ECO:0000313" key="2">
    <source>
        <dbReference type="EMBL" id="GJM88365.1"/>
    </source>
</evidence>
<name>A0AAV5BPV6_ELECO</name>
<dbReference type="InterPro" id="IPR055302">
    <property type="entry name" value="F-box_dom-containing"/>
</dbReference>
<dbReference type="PANTHER" id="PTHR32141">
    <property type="match status" value="1"/>
</dbReference>
<dbReference type="SUPFAM" id="SSF81383">
    <property type="entry name" value="F-box domain"/>
    <property type="match status" value="1"/>
</dbReference>
<proteinExistence type="predicted"/>
<dbReference type="PANTHER" id="PTHR32141:SF26">
    <property type="entry name" value="OS08G0328600 PROTEIN"/>
    <property type="match status" value="1"/>
</dbReference>
<dbReference type="EMBL" id="BQKI01000002">
    <property type="protein sequence ID" value="GJM88365.1"/>
    <property type="molecule type" value="Genomic_DNA"/>
</dbReference>
<reference evidence="2" key="2">
    <citation type="submission" date="2021-12" db="EMBL/GenBank/DDBJ databases">
        <title>Resequencing data analysis of finger millet.</title>
        <authorList>
            <person name="Hatakeyama M."/>
            <person name="Aluri S."/>
            <person name="Balachadran M.T."/>
            <person name="Sivarajan S.R."/>
            <person name="Poveda L."/>
            <person name="Shimizu-Inatsugi R."/>
            <person name="Schlapbach R."/>
            <person name="Sreeman S.M."/>
            <person name="Shimizu K.K."/>
        </authorList>
    </citation>
    <scope>NUCLEOTIDE SEQUENCE</scope>
</reference>
<evidence type="ECO:0000259" key="1">
    <source>
        <dbReference type="Pfam" id="PF00646"/>
    </source>
</evidence>
<protein>
    <recommendedName>
        <fullName evidence="1">F-box domain-containing protein</fullName>
    </recommendedName>
</protein>
<sequence>MHGVGDPLVNHGGVACVTVLFHGDLDTIMAREDRLSSLSDDLLLRILHFTPFKEAASTGVLSRRWRHLWRPSTPPSRPSSPAAGAARVTRLTLRVDAVSDDTIRDFIRGSYDRDDVDLAASAAFPRLSSLRLWICSVATKDLQSMIDAAPGLTAIRLESVSFTMPRRRKHGPNIPLFVNHDYYDKMMEAAPVVRLRCPAATTLVLSSCGVDVDGYQEDDGNGWEIEVDAPRMQHLTYKGVARRFSLMSPAPDMAQVDLHFLPPPEHYVEESELLSRFWQFVQCFTNAKALKIKVNYYLENIAVVGKVSRAELLCAFPGVERLELEGAHNATKTGMAAVAIANLLRCCPAVRDLKLKLSTRPPWRSAKKEASDLDKSLESFRHGRLKPLLIDNYGDINYKETNVPGLSGRSFACLRGSLRRVRIQFRLDESSFGVRLVKFFADNAMVLQEIHVDTGNRRLCEHMIIDIERWITSNLSNNKFRLKQKNLDESSWEFSKINMVGSLAPTTDMAKSTTGFKLLPLQR</sequence>
<dbReference type="Proteomes" id="UP001054889">
    <property type="component" value="Unassembled WGS sequence"/>
</dbReference>